<dbReference type="EMBL" id="FMYK01000011">
    <property type="protein sequence ID" value="SDC73009.1"/>
    <property type="molecule type" value="Genomic_DNA"/>
</dbReference>
<proteinExistence type="predicted"/>
<dbReference type="AlphaFoldDB" id="A0A1G6NZ02"/>
<protein>
    <submittedName>
        <fullName evidence="1">Uncharacterized protein</fullName>
    </submittedName>
</protein>
<sequence length="53" mass="6236">MFRQQAVMHLSALCFPPNTLGRTLEHATFIVYFLLLTARLFQIQHIQHIVTLR</sequence>
<evidence type="ECO:0000313" key="1">
    <source>
        <dbReference type="EMBL" id="SDC73009.1"/>
    </source>
</evidence>
<reference evidence="2" key="1">
    <citation type="submission" date="2016-09" db="EMBL/GenBank/DDBJ databases">
        <authorList>
            <person name="Varghese N."/>
            <person name="Submissions S."/>
        </authorList>
    </citation>
    <scope>NUCLEOTIDE SEQUENCE [LARGE SCALE GENOMIC DNA]</scope>
    <source>
        <strain evidence="2">ANC 3699</strain>
    </source>
</reference>
<evidence type="ECO:0000313" key="2">
    <source>
        <dbReference type="Proteomes" id="UP000242317"/>
    </source>
</evidence>
<dbReference type="Proteomes" id="UP000242317">
    <property type="component" value="Unassembled WGS sequence"/>
</dbReference>
<organism evidence="1 2">
    <name type="scientific">Acinetobacter marinus</name>
    <dbReference type="NCBI Taxonomy" id="281375"/>
    <lineage>
        <taxon>Bacteria</taxon>
        <taxon>Pseudomonadati</taxon>
        <taxon>Pseudomonadota</taxon>
        <taxon>Gammaproteobacteria</taxon>
        <taxon>Moraxellales</taxon>
        <taxon>Moraxellaceae</taxon>
        <taxon>Acinetobacter</taxon>
    </lineage>
</organism>
<name>A0A1G6NZ02_9GAMM</name>
<gene>
    <name evidence="1" type="ORF">SAMN05421749_11153</name>
</gene>
<keyword evidence="2" id="KW-1185">Reference proteome</keyword>
<accession>A0A1G6NZ02</accession>